<sequence>MAQQSNVVIVNQPMLRSSQTEWNSSLLNCCDDVGICFCGLLCPCWLSCQITNDLHECCCCGTSVAMRTLIRTKYNIQGSICNDYCATMFCLQCSLCQLKREIKHQM</sequence>
<organism evidence="2 3">
    <name type="scientific">Callorhinchus milii</name>
    <name type="common">Ghost shark</name>
    <dbReference type="NCBI Taxonomy" id="7868"/>
    <lineage>
        <taxon>Eukaryota</taxon>
        <taxon>Metazoa</taxon>
        <taxon>Chordata</taxon>
        <taxon>Craniata</taxon>
        <taxon>Vertebrata</taxon>
        <taxon>Chondrichthyes</taxon>
        <taxon>Holocephali</taxon>
        <taxon>Chimaeriformes</taxon>
        <taxon>Callorhinchidae</taxon>
        <taxon>Callorhinchus</taxon>
    </lineage>
</organism>
<dbReference type="Pfam" id="PF04749">
    <property type="entry name" value="PLAC8"/>
    <property type="match status" value="1"/>
</dbReference>
<dbReference type="PANTHER" id="PTHR15907">
    <property type="entry name" value="DUF614 FAMILY PROTEIN-RELATED"/>
    <property type="match status" value="1"/>
</dbReference>
<dbReference type="GeneTree" id="ENSGT00940000157329"/>
<reference evidence="3" key="3">
    <citation type="journal article" date="2014" name="Nature">
        <title>Elephant shark genome provides unique insights into gnathostome evolution.</title>
        <authorList>
            <consortium name="International Elephant Shark Genome Sequencing Consortium"/>
            <person name="Venkatesh B."/>
            <person name="Lee A.P."/>
            <person name="Ravi V."/>
            <person name="Maurya A.K."/>
            <person name="Lian M.M."/>
            <person name="Swann J.B."/>
            <person name="Ohta Y."/>
            <person name="Flajnik M.F."/>
            <person name="Sutoh Y."/>
            <person name="Kasahara M."/>
            <person name="Hoon S."/>
            <person name="Gangu V."/>
            <person name="Roy S.W."/>
            <person name="Irimia M."/>
            <person name="Korzh V."/>
            <person name="Kondrychyn I."/>
            <person name="Lim Z.W."/>
            <person name="Tay B.H."/>
            <person name="Tohari S."/>
            <person name="Kong K.W."/>
            <person name="Ho S."/>
            <person name="Lorente-Galdos B."/>
            <person name="Quilez J."/>
            <person name="Marques-Bonet T."/>
            <person name="Raney B.J."/>
            <person name="Ingham P.W."/>
            <person name="Tay A."/>
            <person name="Hillier L.W."/>
            <person name="Minx P."/>
            <person name="Boehm T."/>
            <person name="Wilson R.K."/>
            <person name="Brenner S."/>
            <person name="Warren W.C."/>
        </authorList>
    </citation>
    <scope>NUCLEOTIDE SEQUENCE [LARGE SCALE GENOMIC DNA]</scope>
</reference>
<dbReference type="AlphaFoldDB" id="A0A4W3HP34"/>
<comment type="similarity">
    <text evidence="1">Belongs to the cornifelin family.</text>
</comment>
<dbReference type="OrthoDB" id="1045822at2759"/>
<proteinExistence type="inferred from homology"/>
<reference evidence="2" key="4">
    <citation type="submission" date="2025-08" db="UniProtKB">
        <authorList>
            <consortium name="Ensembl"/>
        </authorList>
    </citation>
    <scope>IDENTIFICATION</scope>
</reference>
<dbReference type="RefSeq" id="XP_007887141.1">
    <property type="nucleotide sequence ID" value="XM_007888950.2"/>
</dbReference>
<dbReference type="Ensembl" id="ENSCMIT00000018186.1">
    <property type="protein sequence ID" value="ENSCMIP00000017846.1"/>
    <property type="gene ID" value="ENSCMIG00000008463.1"/>
</dbReference>
<reference evidence="2" key="5">
    <citation type="submission" date="2025-09" db="UniProtKB">
        <authorList>
            <consortium name="Ensembl"/>
        </authorList>
    </citation>
    <scope>IDENTIFICATION</scope>
</reference>
<reference evidence="3" key="1">
    <citation type="journal article" date="2006" name="Science">
        <title>Ancient noncoding elements conserved in the human genome.</title>
        <authorList>
            <person name="Venkatesh B."/>
            <person name="Kirkness E.F."/>
            <person name="Loh Y.H."/>
            <person name="Halpern A.L."/>
            <person name="Lee A.P."/>
            <person name="Johnson J."/>
            <person name="Dandona N."/>
            <person name="Viswanathan L.D."/>
            <person name="Tay A."/>
            <person name="Venter J.C."/>
            <person name="Strausberg R.L."/>
            <person name="Brenner S."/>
        </authorList>
    </citation>
    <scope>NUCLEOTIDE SEQUENCE [LARGE SCALE GENOMIC DNA]</scope>
</reference>
<evidence type="ECO:0000313" key="2">
    <source>
        <dbReference type="Ensembl" id="ENSCMIP00000017846.1"/>
    </source>
</evidence>
<gene>
    <name evidence="2" type="primary">LOC103175771</name>
</gene>
<evidence type="ECO:0008006" key="4">
    <source>
        <dbReference type="Google" id="ProtNLM"/>
    </source>
</evidence>
<dbReference type="GeneID" id="103175771"/>
<protein>
    <recommendedName>
        <fullName evidence="4">Placenta-specific 8</fullName>
    </recommendedName>
</protein>
<name>A0A4W3HP34_CALMI</name>
<accession>A0A4W3HP34</accession>
<evidence type="ECO:0000313" key="3">
    <source>
        <dbReference type="Proteomes" id="UP000314986"/>
    </source>
</evidence>
<dbReference type="Proteomes" id="UP000314986">
    <property type="component" value="Unassembled WGS sequence"/>
</dbReference>
<dbReference type="KEGG" id="cmk:103175771"/>
<keyword evidence="3" id="KW-1185">Reference proteome</keyword>
<dbReference type="NCBIfam" id="TIGR01571">
    <property type="entry name" value="A_thal_Cys_rich"/>
    <property type="match status" value="1"/>
</dbReference>
<evidence type="ECO:0000256" key="1">
    <source>
        <dbReference type="ARBA" id="ARBA00009024"/>
    </source>
</evidence>
<dbReference type="InterPro" id="IPR006461">
    <property type="entry name" value="PLAC_motif_containing"/>
</dbReference>
<reference evidence="3" key="2">
    <citation type="journal article" date="2007" name="PLoS Biol.">
        <title>Survey sequencing and comparative analysis of the elephant shark (Callorhinchus milii) genome.</title>
        <authorList>
            <person name="Venkatesh B."/>
            <person name="Kirkness E.F."/>
            <person name="Loh Y.H."/>
            <person name="Halpern A.L."/>
            <person name="Lee A.P."/>
            <person name="Johnson J."/>
            <person name="Dandona N."/>
            <person name="Viswanathan L.D."/>
            <person name="Tay A."/>
            <person name="Venter J.C."/>
            <person name="Strausberg R.L."/>
            <person name="Brenner S."/>
        </authorList>
    </citation>
    <scope>NUCLEOTIDE SEQUENCE [LARGE SCALE GENOMIC DNA]</scope>
</reference>